<evidence type="ECO:0000256" key="1">
    <source>
        <dbReference type="SAM" id="MobiDB-lite"/>
    </source>
</evidence>
<comment type="caution">
    <text evidence="2">The sequence shown here is derived from an EMBL/GenBank/DDBJ whole genome shotgun (WGS) entry which is preliminary data.</text>
</comment>
<name>A0A8S1PL74_9CILI</name>
<accession>A0A8S1PL74</accession>
<dbReference type="EMBL" id="CAJJDN010000080">
    <property type="protein sequence ID" value="CAD8103413.1"/>
    <property type="molecule type" value="Genomic_DNA"/>
</dbReference>
<dbReference type="Proteomes" id="UP000692954">
    <property type="component" value="Unassembled WGS sequence"/>
</dbReference>
<gene>
    <name evidence="2" type="ORF">PSON_ATCC_30995.1.T0800082</name>
</gene>
<sequence>MAKQILKIRDKLILNQLNTIKILKKDKIINRQNNLTLLSDRQIRIQKETLIDKINREQISNQERYQDEVRKEKKKWESQYHLLQGQFDEINKNTTNLNLQDKRWKESENRRSQLEIKQNDQIRR</sequence>
<keyword evidence="3" id="KW-1185">Reference proteome</keyword>
<reference evidence="2" key="1">
    <citation type="submission" date="2021-01" db="EMBL/GenBank/DDBJ databases">
        <authorList>
            <consortium name="Genoscope - CEA"/>
            <person name="William W."/>
        </authorList>
    </citation>
    <scope>NUCLEOTIDE SEQUENCE</scope>
</reference>
<organism evidence="2 3">
    <name type="scientific">Paramecium sonneborni</name>
    <dbReference type="NCBI Taxonomy" id="65129"/>
    <lineage>
        <taxon>Eukaryota</taxon>
        <taxon>Sar</taxon>
        <taxon>Alveolata</taxon>
        <taxon>Ciliophora</taxon>
        <taxon>Intramacronucleata</taxon>
        <taxon>Oligohymenophorea</taxon>
        <taxon>Peniculida</taxon>
        <taxon>Parameciidae</taxon>
        <taxon>Paramecium</taxon>
    </lineage>
</organism>
<protein>
    <submittedName>
        <fullName evidence="2">Uncharacterized protein</fullName>
    </submittedName>
</protein>
<feature type="region of interest" description="Disordered" evidence="1">
    <location>
        <begin position="101"/>
        <end position="124"/>
    </location>
</feature>
<evidence type="ECO:0000313" key="2">
    <source>
        <dbReference type="EMBL" id="CAD8103413.1"/>
    </source>
</evidence>
<evidence type="ECO:0000313" key="3">
    <source>
        <dbReference type="Proteomes" id="UP000692954"/>
    </source>
</evidence>
<proteinExistence type="predicted"/>
<dbReference type="AlphaFoldDB" id="A0A8S1PL74"/>